<reference evidence="2 3" key="1">
    <citation type="submission" date="2018-08" db="EMBL/GenBank/DDBJ databases">
        <title>Isolation, diversity and antifungal activity of Actinobacteria from wheat.</title>
        <authorList>
            <person name="Han C."/>
        </authorList>
    </citation>
    <scope>NUCLEOTIDE SEQUENCE [LARGE SCALE GENOMIC DNA]</scope>
    <source>
        <strain evidence="2 3">NEAU-YY421</strain>
    </source>
</reference>
<evidence type="ECO:0000256" key="1">
    <source>
        <dbReference type="SAM" id="MobiDB-lite"/>
    </source>
</evidence>
<feature type="region of interest" description="Disordered" evidence="1">
    <location>
        <begin position="1"/>
        <end position="20"/>
    </location>
</feature>
<dbReference type="RefSeq" id="WP_128558928.1">
    <property type="nucleotide sequence ID" value="NZ_QUAK01000205.1"/>
</dbReference>
<accession>A0A372LYN9</accession>
<dbReference type="AlphaFoldDB" id="A0A372LYN9"/>
<dbReference type="EMBL" id="QUAK01000205">
    <property type="protein sequence ID" value="RFU83373.1"/>
    <property type="molecule type" value="Genomic_DNA"/>
</dbReference>
<proteinExistence type="predicted"/>
<dbReference type="Proteomes" id="UP000263094">
    <property type="component" value="Unassembled WGS sequence"/>
</dbReference>
<organism evidence="2 3">
    <name type="scientific">Streptomyces triticagri</name>
    <dbReference type="NCBI Taxonomy" id="2293568"/>
    <lineage>
        <taxon>Bacteria</taxon>
        <taxon>Bacillati</taxon>
        <taxon>Actinomycetota</taxon>
        <taxon>Actinomycetes</taxon>
        <taxon>Kitasatosporales</taxon>
        <taxon>Streptomycetaceae</taxon>
        <taxon>Streptomyces</taxon>
    </lineage>
</organism>
<comment type="caution">
    <text evidence="2">The sequence shown here is derived from an EMBL/GenBank/DDBJ whole genome shotgun (WGS) entry which is preliminary data.</text>
</comment>
<sequence length="184" mass="18361">MSGFADGQSSVPPPCEVPHFSPLRVRGSRLRLHGALRRGRRVPAACLAMAAAALAAAGAGASGVGGAGAQERDAESGSEQSPATSRPPAGRTALVTAPVRIADAETVRLLRPGDRVDVIAADPDEASARVVAAGVRVQHVPEGAGDAADATLRDGALVVLSVPRTTAVRLAGAAANARLAVTVC</sequence>
<name>A0A372LYN9_9ACTN</name>
<keyword evidence="3" id="KW-1185">Reference proteome</keyword>
<feature type="region of interest" description="Disordered" evidence="1">
    <location>
        <begin position="62"/>
        <end position="90"/>
    </location>
</feature>
<dbReference type="OrthoDB" id="4808509at2"/>
<evidence type="ECO:0000313" key="2">
    <source>
        <dbReference type="EMBL" id="RFU83373.1"/>
    </source>
</evidence>
<evidence type="ECO:0008006" key="4">
    <source>
        <dbReference type="Google" id="ProtNLM"/>
    </source>
</evidence>
<gene>
    <name evidence="2" type="ORF">DY218_28070</name>
</gene>
<evidence type="ECO:0000313" key="3">
    <source>
        <dbReference type="Proteomes" id="UP000263094"/>
    </source>
</evidence>
<protein>
    <recommendedName>
        <fullName evidence="4">Flp pilus assembly protein RcpC/CpaB domain-containing protein</fullName>
    </recommendedName>
</protein>